<gene>
    <name evidence="1" type="ORF">KIH27_20460</name>
</gene>
<dbReference type="SUPFAM" id="SSF89796">
    <property type="entry name" value="CoA-transferase family III (CaiB/BaiF)"/>
    <property type="match status" value="1"/>
</dbReference>
<dbReference type="GO" id="GO:0016740">
    <property type="term" value="F:transferase activity"/>
    <property type="evidence" value="ECO:0007669"/>
    <property type="project" value="UniProtKB-KW"/>
</dbReference>
<name>A0ABS5RNS6_9MYCO</name>
<dbReference type="InterPro" id="IPR023606">
    <property type="entry name" value="CoA-Trfase_III_dom_1_sf"/>
</dbReference>
<reference evidence="1 2" key="1">
    <citation type="submission" date="2021-05" db="EMBL/GenBank/DDBJ databases">
        <title>Mycobacterium acidophilum sp. nov., an extremely acid-tolerant member of the genus Mycobacterium.</title>
        <authorList>
            <person name="Xia J."/>
        </authorList>
    </citation>
    <scope>NUCLEOTIDE SEQUENCE [LARGE SCALE GENOMIC DNA]</scope>
    <source>
        <strain evidence="1 2">M1</strain>
    </source>
</reference>
<dbReference type="InterPro" id="IPR003673">
    <property type="entry name" value="CoA-Trfase_fam_III"/>
</dbReference>
<dbReference type="EMBL" id="JAHCLR010000068">
    <property type="protein sequence ID" value="MBS9535960.1"/>
    <property type="molecule type" value="Genomic_DNA"/>
</dbReference>
<dbReference type="Proteomes" id="UP001519535">
    <property type="component" value="Unassembled WGS sequence"/>
</dbReference>
<comment type="caution">
    <text evidence="1">The sequence shown here is derived from an EMBL/GenBank/DDBJ whole genome shotgun (WGS) entry which is preliminary data.</text>
</comment>
<organism evidence="1 2">
    <name type="scientific">Mycolicibacter acidiphilus</name>
    <dbReference type="NCBI Taxonomy" id="2835306"/>
    <lineage>
        <taxon>Bacteria</taxon>
        <taxon>Bacillati</taxon>
        <taxon>Actinomycetota</taxon>
        <taxon>Actinomycetes</taxon>
        <taxon>Mycobacteriales</taxon>
        <taxon>Mycobacteriaceae</taxon>
        <taxon>Mycolicibacter</taxon>
    </lineage>
</organism>
<dbReference type="Pfam" id="PF02515">
    <property type="entry name" value="CoA_transf_3"/>
    <property type="match status" value="1"/>
</dbReference>
<evidence type="ECO:0000313" key="1">
    <source>
        <dbReference type="EMBL" id="MBS9535960.1"/>
    </source>
</evidence>
<keyword evidence="2" id="KW-1185">Reference proteome</keyword>
<sequence length="390" mass="41271">MASFVAVPLAGMTLAQLGADVVRIDPIGGAADYRRWPLAEAGGSIYWTGLNKGKRSVVADLRAPEGQHVVQRLIADAGVLLTNMAGRQWHSYDTLSEQRPDLIHLEVLGRSDGSTGVDYTVNAASGFPLVTGPSGHGAPVNHVLPAWDVACGLHAALAVTAAVHRRERTGDGCRISLALEDVALGTASTLGFLTEAIVNGTDRPRIGNAVYGQYGQSFPSADGAWFMVVTLTDRHFRDLAQLTGMTEAVAALGRALDVDFTDEGQRYRHRDVLTGLFTGWFARHSAAEIEAALAGTALLWDRYRSFAEAADSPRVRANPMFATVHQDGVGEYPAAGLPAALDGVHPPATAAPALGGHTVEVLRDRLGMTVAEIDRLIESHSVATGMTPEG</sequence>
<dbReference type="PANTHER" id="PTHR48228">
    <property type="entry name" value="SUCCINYL-COA--D-CITRAMALATE COA-TRANSFERASE"/>
    <property type="match status" value="1"/>
</dbReference>
<evidence type="ECO:0000313" key="2">
    <source>
        <dbReference type="Proteomes" id="UP001519535"/>
    </source>
</evidence>
<protein>
    <submittedName>
        <fullName evidence="1">CoA transferase</fullName>
    </submittedName>
</protein>
<dbReference type="InterPro" id="IPR050509">
    <property type="entry name" value="CoA-transferase_III"/>
</dbReference>
<dbReference type="PANTHER" id="PTHR48228:SF5">
    <property type="entry name" value="ALPHA-METHYLACYL-COA RACEMASE"/>
    <property type="match status" value="1"/>
</dbReference>
<dbReference type="Gene3D" id="3.30.1540.10">
    <property type="entry name" value="formyl-coa transferase, domain 3"/>
    <property type="match status" value="1"/>
</dbReference>
<dbReference type="InterPro" id="IPR044855">
    <property type="entry name" value="CoA-Trfase_III_dom3_sf"/>
</dbReference>
<accession>A0ABS5RNS6</accession>
<proteinExistence type="predicted"/>
<keyword evidence="1" id="KW-0808">Transferase</keyword>
<dbReference type="Gene3D" id="3.40.50.10540">
    <property type="entry name" value="Crotonobetainyl-coa:carnitine coa-transferase, domain 1"/>
    <property type="match status" value="1"/>
</dbReference>